<name>A0A8J5CRJ3_CHIOP</name>
<dbReference type="AlphaFoldDB" id="A0A8J5CRJ3"/>
<dbReference type="EMBL" id="JACEEZ010013961">
    <property type="protein sequence ID" value="KAG0719779.1"/>
    <property type="molecule type" value="Genomic_DNA"/>
</dbReference>
<accession>A0A8J5CRJ3</accession>
<evidence type="ECO:0000313" key="2">
    <source>
        <dbReference type="Proteomes" id="UP000770661"/>
    </source>
</evidence>
<organism evidence="1 2">
    <name type="scientific">Chionoecetes opilio</name>
    <name type="common">Atlantic snow crab</name>
    <name type="synonym">Cancer opilio</name>
    <dbReference type="NCBI Taxonomy" id="41210"/>
    <lineage>
        <taxon>Eukaryota</taxon>
        <taxon>Metazoa</taxon>
        <taxon>Ecdysozoa</taxon>
        <taxon>Arthropoda</taxon>
        <taxon>Crustacea</taxon>
        <taxon>Multicrustacea</taxon>
        <taxon>Malacostraca</taxon>
        <taxon>Eumalacostraca</taxon>
        <taxon>Eucarida</taxon>
        <taxon>Decapoda</taxon>
        <taxon>Pleocyemata</taxon>
        <taxon>Brachyura</taxon>
        <taxon>Eubrachyura</taxon>
        <taxon>Majoidea</taxon>
        <taxon>Majidae</taxon>
        <taxon>Chionoecetes</taxon>
    </lineage>
</organism>
<reference evidence="1" key="1">
    <citation type="submission" date="2020-07" db="EMBL/GenBank/DDBJ databases">
        <title>The High-quality genome of the commercially important snow crab, Chionoecetes opilio.</title>
        <authorList>
            <person name="Jeong J.-H."/>
            <person name="Ryu S."/>
        </authorList>
    </citation>
    <scope>NUCLEOTIDE SEQUENCE</scope>
    <source>
        <strain evidence="1">MADBK_172401_WGS</strain>
        <tissue evidence="1">Digestive gland</tissue>
    </source>
</reference>
<evidence type="ECO:0000313" key="1">
    <source>
        <dbReference type="EMBL" id="KAG0719779.1"/>
    </source>
</evidence>
<comment type="caution">
    <text evidence="1">The sequence shown here is derived from an EMBL/GenBank/DDBJ whole genome shotgun (WGS) entry which is preliminary data.</text>
</comment>
<gene>
    <name evidence="1" type="ORF">GWK47_049797</name>
</gene>
<sequence>MERGIGSEGYKPVIQTQRAAEKAQALWHKQIRKPTTAANIKMEVCRKLKTPNALRCPGPTATEGINSTRLANKIGKELESWCSDKQRNKLLEQAMLPALFRAAWIDVFVKYNTAIPSYAAVERL</sequence>
<protein>
    <submittedName>
        <fullName evidence="1">Uncharacterized protein</fullName>
    </submittedName>
</protein>
<keyword evidence="2" id="KW-1185">Reference proteome</keyword>
<dbReference type="Proteomes" id="UP000770661">
    <property type="component" value="Unassembled WGS sequence"/>
</dbReference>
<proteinExistence type="predicted"/>